<comment type="subcellular location">
    <subcellularLocation>
        <location evidence="14">Cytoplasm</location>
    </subcellularLocation>
</comment>
<keyword evidence="7 14" id="KW-0443">Lipid metabolism</keyword>
<feature type="binding site" evidence="14">
    <location>
        <position position="251"/>
    </location>
    <ligand>
        <name>sn-glycerol 3-phosphate</name>
        <dbReference type="ChEBI" id="CHEBI:57597"/>
    </ligand>
</feature>
<feature type="binding site" evidence="14">
    <location>
        <position position="252"/>
    </location>
    <ligand>
        <name>sn-glycerol 3-phosphate</name>
        <dbReference type="ChEBI" id="CHEBI:57597"/>
    </ligand>
</feature>
<keyword evidence="2 14" id="KW-0444">Lipid biosynthesis</keyword>
<dbReference type="EMBL" id="REFR01000017">
    <property type="protein sequence ID" value="RMB00564.1"/>
    <property type="molecule type" value="Genomic_DNA"/>
</dbReference>
<dbReference type="GO" id="GO:0051287">
    <property type="term" value="F:NAD binding"/>
    <property type="evidence" value="ECO:0007669"/>
    <property type="project" value="InterPro"/>
</dbReference>
<dbReference type="PROSITE" id="PS00957">
    <property type="entry name" value="NAD_G3PDH"/>
    <property type="match status" value="1"/>
</dbReference>
<feature type="domain" description="Glycerol-3-phosphate dehydrogenase NAD-dependent C-terminal" evidence="20">
    <location>
        <begin position="177"/>
        <end position="317"/>
    </location>
</feature>
<comment type="catalytic activity">
    <reaction evidence="10">
        <text>sn-glycerol 3-phosphate + NADP(+) = dihydroxyacetone phosphate + NADPH + H(+)</text>
        <dbReference type="Rhea" id="RHEA:11096"/>
        <dbReference type="ChEBI" id="CHEBI:15378"/>
        <dbReference type="ChEBI" id="CHEBI:57597"/>
        <dbReference type="ChEBI" id="CHEBI:57642"/>
        <dbReference type="ChEBI" id="CHEBI:57783"/>
        <dbReference type="ChEBI" id="CHEBI:58349"/>
        <dbReference type="EC" id="1.1.1.94"/>
    </reaction>
    <physiologicalReaction direction="right-to-left" evidence="10">
        <dbReference type="Rhea" id="RHEA:11098"/>
    </physiologicalReaction>
</comment>
<evidence type="ECO:0000256" key="8">
    <source>
        <dbReference type="ARBA" id="ARBA00023209"/>
    </source>
</evidence>
<dbReference type="EC" id="1.1.1.94" evidence="11 14"/>
<evidence type="ECO:0000256" key="13">
    <source>
        <dbReference type="ARBA" id="ARBA00080511"/>
    </source>
</evidence>
<dbReference type="Proteomes" id="UP000271227">
    <property type="component" value="Unassembled WGS sequence"/>
</dbReference>
<feature type="binding site" evidence="17">
    <location>
        <begin position="8"/>
        <end position="13"/>
    </location>
    <ligand>
        <name>NAD(+)</name>
        <dbReference type="ChEBI" id="CHEBI:57540"/>
    </ligand>
</feature>
<proteinExistence type="inferred from homology"/>
<feature type="binding site" evidence="14">
    <location>
        <position position="276"/>
    </location>
    <ligand>
        <name>NADPH</name>
        <dbReference type="ChEBI" id="CHEBI:57783"/>
    </ligand>
</feature>
<dbReference type="GO" id="GO:0141153">
    <property type="term" value="F:glycerol-3-phosphate dehydrogenase (NADP+) activity"/>
    <property type="evidence" value="ECO:0007669"/>
    <property type="project" value="RHEA"/>
</dbReference>
<dbReference type="PIRSF" id="PIRSF000114">
    <property type="entry name" value="Glycerol-3-P_dh"/>
    <property type="match status" value="1"/>
</dbReference>
<dbReference type="SUPFAM" id="SSF48179">
    <property type="entry name" value="6-phosphogluconate dehydrogenase C-terminal domain-like"/>
    <property type="match status" value="1"/>
</dbReference>
<feature type="binding site" evidence="14">
    <location>
        <position position="135"/>
    </location>
    <ligand>
        <name>sn-glycerol 3-phosphate</name>
        <dbReference type="ChEBI" id="CHEBI:57597"/>
    </ligand>
</feature>
<dbReference type="Gene3D" id="3.40.50.720">
    <property type="entry name" value="NAD(P)-binding Rossmann-like Domain"/>
    <property type="match status" value="1"/>
</dbReference>
<feature type="binding site" evidence="14">
    <location>
        <position position="241"/>
    </location>
    <ligand>
        <name>sn-glycerol 3-phosphate</name>
        <dbReference type="ChEBI" id="CHEBI:57597"/>
    </ligand>
</feature>
<comment type="pathway">
    <text evidence="14">Membrane lipid metabolism; glycerophospholipid metabolism.</text>
</comment>
<dbReference type="GO" id="GO:0008654">
    <property type="term" value="P:phospholipid biosynthetic process"/>
    <property type="evidence" value="ECO:0007669"/>
    <property type="project" value="UniProtKB-KW"/>
</dbReference>
<dbReference type="InterPro" id="IPR013328">
    <property type="entry name" value="6PGD_dom2"/>
</dbReference>
<keyword evidence="8 14" id="KW-0594">Phospholipid biosynthesis</keyword>
<evidence type="ECO:0000256" key="6">
    <source>
        <dbReference type="ARBA" id="ARBA00023027"/>
    </source>
</evidence>
<feature type="binding site" evidence="16">
    <location>
        <begin position="252"/>
        <end position="253"/>
    </location>
    <ligand>
        <name>substrate</name>
    </ligand>
</feature>
<dbReference type="UniPathway" id="UPA00940"/>
<dbReference type="Pfam" id="PF07479">
    <property type="entry name" value="NAD_Gly3P_dh_C"/>
    <property type="match status" value="1"/>
</dbReference>
<accession>A0A3M0BSQ6</accession>
<evidence type="ECO:0000256" key="10">
    <source>
        <dbReference type="ARBA" id="ARBA00052716"/>
    </source>
</evidence>
<evidence type="ECO:0000256" key="14">
    <source>
        <dbReference type="HAMAP-Rule" id="MF_00394"/>
    </source>
</evidence>
<evidence type="ECO:0000256" key="18">
    <source>
        <dbReference type="RuleBase" id="RU000437"/>
    </source>
</evidence>
<evidence type="ECO:0000256" key="15">
    <source>
        <dbReference type="PIRSR" id="PIRSR000114-1"/>
    </source>
</evidence>
<dbReference type="GO" id="GO:0006650">
    <property type="term" value="P:glycerophospholipid metabolic process"/>
    <property type="evidence" value="ECO:0007669"/>
    <property type="project" value="UniProtKB-UniRule"/>
</dbReference>
<dbReference type="InterPro" id="IPR036291">
    <property type="entry name" value="NAD(P)-bd_dom_sf"/>
</dbReference>
<feature type="active site" description="Proton acceptor" evidence="14 15">
    <location>
        <position position="188"/>
    </location>
</feature>
<dbReference type="PANTHER" id="PTHR11728:SF1">
    <property type="entry name" value="GLYCEROL-3-PHOSPHATE DEHYDROGENASE [NAD(+)] 2, CHLOROPLASTIC"/>
    <property type="match status" value="1"/>
</dbReference>
<dbReference type="GO" id="GO:0005829">
    <property type="term" value="C:cytosol"/>
    <property type="evidence" value="ECO:0007669"/>
    <property type="project" value="TreeGrafter"/>
</dbReference>
<evidence type="ECO:0000256" key="4">
    <source>
        <dbReference type="ARBA" id="ARBA00022857"/>
    </source>
</evidence>
<feature type="binding site" evidence="14">
    <location>
        <position position="188"/>
    </location>
    <ligand>
        <name>sn-glycerol 3-phosphate</name>
        <dbReference type="ChEBI" id="CHEBI:57597"/>
    </ligand>
</feature>
<comment type="catalytic activity">
    <reaction evidence="14">
        <text>sn-glycerol 3-phosphate + NAD(+) = dihydroxyacetone phosphate + NADH + H(+)</text>
        <dbReference type="Rhea" id="RHEA:11092"/>
        <dbReference type="ChEBI" id="CHEBI:15378"/>
        <dbReference type="ChEBI" id="CHEBI:57540"/>
        <dbReference type="ChEBI" id="CHEBI:57597"/>
        <dbReference type="ChEBI" id="CHEBI:57642"/>
        <dbReference type="ChEBI" id="CHEBI:57945"/>
        <dbReference type="EC" id="1.1.1.94"/>
    </reaction>
</comment>
<dbReference type="InterPro" id="IPR006109">
    <property type="entry name" value="G3P_DH_NAD-dep_C"/>
</dbReference>
<feature type="binding site" evidence="14">
    <location>
        <position position="253"/>
    </location>
    <ligand>
        <name>sn-glycerol 3-phosphate</name>
        <dbReference type="ChEBI" id="CHEBI:57597"/>
    </ligand>
</feature>
<feature type="binding site" evidence="14">
    <location>
        <position position="105"/>
    </location>
    <ligand>
        <name>sn-glycerol 3-phosphate</name>
        <dbReference type="ChEBI" id="CHEBI:57597"/>
    </ligand>
</feature>
<protein>
    <recommendedName>
        <fullName evidence="12 14">Glycerol-3-phosphate dehydrogenase [NAD(P)+]</fullName>
        <ecNumber evidence="11 14">1.1.1.94</ecNumber>
    </recommendedName>
    <alternativeName>
        <fullName evidence="14">NAD(P)(+)-dependent glycerol-3-phosphate dehydrogenase</fullName>
    </alternativeName>
    <alternativeName>
        <fullName evidence="13 14">NAD(P)H-dependent dihydroxyacetone-phosphate reductase</fullName>
    </alternativeName>
</protein>
<dbReference type="GO" id="GO:0046168">
    <property type="term" value="P:glycerol-3-phosphate catabolic process"/>
    <property type="evidence" value="ECO:0007669"/>
    <property type="project" value="InterPro"/>
</dbReference>
<reference evidence="21 22" key="1">
    <citation type="submission" date="2018-10" db="EMBL/GenBank/DDBJ databases">
        <title>Genomic Encyclopedia of Archaeal and Bacterial Type Strains, Phase II (KMG-II): from individual species to whole genera.</title>
        <authorList>
            <person name="Goeker M."/>
        </authorList>
    </citation>
    <scope>NUCLEOTIDE SEQUENCE [LARGE SCALE GENOMIC DNA]</scope>
    <source>
        <strain evidence="21 22">DSM 25217</strain>
    </source>
</reference>
<evidence type="ECO:0000256" key="11">
    <source>
        <dbReference type="ARBA" id="ARBA00066687"/>
    </source>
</evidence>
<evidence type="ECO:0000313" key="22">
    <source>
        <dbReference type="Proteomes" id="UP000271227"/>
    </source>
</evidence>
<dbReference type="FunCoup" id="A0A3M0BSQ6">
    <property type="interactions" value="497"/>
</dbReference>
<evidence type="ECO:0000256" key="1">
    <source>
        <dbReference type="ARBA" id="ARBA00011009"/>
    </source>
</evidence>
<keyword evidence="4 14" id="KW-0521">NADP</keyword>
<dbReference type="InterPro" id="IPR011128">
    <property type="entry name" value="G3P_DH_NAD-dep_N"/>
</dbReference>
<dbReference type="GO" id="GO:0046167">
    <property type="term" value="P:glycerol-3-phosphate biosynthetic process"/>
    <property type="evidence" value="ECO:0007669"/>
    <property type="project" value="UniProtKB-UniRule"/>
</dbReference>
<dbReference type="HAMAP" id="MF_00394">
    <property type="entry name" value="NAD_Glyc3P_dehydrog"/>
    <property type="match status" value="1"/>
</dbReference>
<feature type="binding site" evidence="17">
    <location>
        <position position="252"/>
    </location>
    <ligand>
        <name>NAD(+)</name>
        <dbReference type="ChEBI" id="CHEBI:57540"/>
    </ligand>
</feature>
<feature type="binding site" evidence="14">
    <location>
        <position position="252"/>
    </location>
    <ligand>
        <name>NADPH</name>
        <dbReference type="ChEBI" id="CHEBI:57783"/>
    </ligand>
</feature>
<comment type="similarity">
    <text evidence="1 14 18">Belongs to the NAD-dependent glycerol-3-phosphate dehydrogenase family.</text>
</comment>
<keyword evidence="14" id="KW-0963">Cytoplasm</keyword>
<evidence type="ECO:0000256" key="3">
    <source>
        <dbReference type="ARBA" id="ARBA00022741"/>
    </source>
</evidence>
<feature type="binding site" evidence="14">
    <location>
        <position position="105"/>
    </location>
    <ligand>
        <name>NADPH</name>
        <dbReference type="ChEBI" id="CHEBI:57783"/>
    </ligand>
</feature>
<feature type="binding site" evidence="14">
    <location>
        <position position="32"/>
    </location>
    <ligand>
        <name>NADPH</name>
        <dbReference type="ChEBI" id="CHEBI:57783"/>
    </ligand>
</feature>
<dbReference type="SUPFAM" id="SSF51735">
    <property type="entry name" value="NAD(P)-binding Rossmann-fold domains"/>
    <property type="match status" value="1"/>
</dbReference>
<evidence type="ECO:0000256" key="2">
    <source>
        <dbReference type="ARBA" id="ARBA00022516"/>
    </source>
</evidence>
<name>A0A3M0BSQ6_9PROT</name>
<dbReference type="NCBIfam" id="NF000940">
    <property type="entry name" value="PRK00094.1-2"/>
    <property type="match status" value="1"/>
</dbReference>
<evidence type="ECO:0000256" key="7">
    <source>
        <dbReference type="ARBA" id="ARBA00023098"/>
    </source>
</evidence>
<organism evidence="21 22">
    <name type="scientific">Eilatimonas milleporae</name>
    <dbReference type="NCBI Taxonomy" id="911205"/>
    <lineage>
        <taxon>Bacteria</taxon>
        <taxon>Pseudomonadati</taxon>
        <taxon>Pseudomonadota</taxon>
        <taxon>Alphaproteobacteria</taxon>
        <taxon>Kordiimonadales</taxon>
        <taxon>Kordiimonadaceae</taxon>
        <taxon>Eilatimonas</taxon>
    </lineage>
</organism>
<feature type="binding site" evidence="14">
    <location>
        <position position="278"/>
    </location>
    <ligand>
        <name>NADPH</name>
        <dbReference type="ChEBI" id="CHEBI:57783"/>
    </ligand>
</feature>
<comment type="function">
    <text evidence="14">Catalyzes the reduction of the glycolytic intermediate dihydroxyacetone phosphate (DHAP) to sn-glycerol 3-phosphate (G3P), the key precursor for phospholipid synthesis.</text>
</comment>
<dbReference type="PANTHER" id="PTHR11728">
    <property type="entry name" value="GLYCEROL-3-PHOSPHATE DEHYDROGENASE"/>
    <property type="match status" value="1"/>
</dbReference>
<dbReference type="Pfam" id="PF01210">
    <property type="entry name" value="NAD_Gly3P_dh_N"/>
    <property type="match status" value="1"/>
</dbReference>
<dbReference type="FunFam" id="3.40.50.720:FF:000019">
    <property type="entry name" value="Glycerol-3-phosphate dehydrogenase [NAD(P)+]"/>
    <property type="match status" value="1"/>
</dbReference>
<dbReference type="InParanoid" id="A0A3M0BSQ6"/>
<feature type="binding site" evidence="16">
    <location>
        <position position="105"/>
    </location>
    <ligand>
        <name>substrate</name>
    </ligand>
</feature>
<sequence>MQRIGVVGAGAWGTALANAAARAGRQVTLWAHEPDVATDINRHRLNSIFLPGIHLREEITATHDMADLAVCEALLLVAPAQHMRAVTERLRQHVSPGIPALICSKGIEVATGKLMSVVIADTLPDAVPAILSGPTFAGEVARGLPCALTLAIADETLADQITASLGQPTFRLYSSTDVPGAQIGGAIKNVMAIASGMVAGLQLGENARAAVITRGLAEMMRFGQAFDARRETLMGLSGLGDLILTCSSLQSRNMSLGKALGEGRRFEDIMAERRSVAEGAHTVEVVETIARDHGISMPIAHSVFRILKDGAAVNEVVRDLLERPFTREIA</sequence>
<dbReference type="FunFam" id="1.10.1040.10:FF:000001">
    <property type="entry name" value="Glycerol-3-phosphate dehydrogenase [NAD(P)+]"/>
    <property type="match status" value="1"/>
</dbReference>
<dbReference type="OrthoDB" id="9812273at2"/>
<feature type="domain" description="Glycerol-3-phosphate dehydrogenase NAD-dependent N-terminal" evidence="19">
    <location>
        <begin position="4"/>
        <end position="157"/>
    </location>
</feature>
<dbReference type="PRINTS" id="PR00077">
    <property type="entry name" value="GPDHDRGNASE"/>
</dbReference>
<dbReference type="GO" id="GO:0005975">
    <property type="term" value="P:carbohydrate metabolic process"/>
    <property type="evidence" value="ECO:0007669"/>
    <property type="project" value="InterPro"/>
</dbReference>
<dbReference type="NCBIfam" id="NF000942">
    <property type="entry name" value="PRK00094.1-4"/>
    <property type="match status" value="1"/>
</dbReference>
<feature type="binding site" evidence="17">
    <location>
        <position position="137"/>
    </location>
    <ligand>
        <name>NAD(+)</name>
        <dbReference type="ChEBI" id="CHEBI:57540"/>
    </ligand>
</feature>
<dbReference type="AlphaFoldDB" id="A0A3M0BSQ6"/>
<keyword evidence="9 14" id="KW-1208">Phospholipid metabolism</keyword>
<dbReference type="GO" id="GO:0141152">
    <property type="term" value="F:glycerol-3-phosphate dehydrogenase (NAD+) activity"/>
    <property type="evidence" value="ECO:0007669"/>
    <property type="project" value="RHEA"/>
</dbReference>
<evidence type="ECO:0000259" key="19">
    <source>
        <dbReference type="Pfam" id="PF01210"/>
    </source>
</evidence>
<dbReference type="InterPro" id="IPR008927">
    <property type="entry name" value="6-PGluconate_DH-like_C_sf"/>
</dbReference>
<evidence type="ECO:0000256" key="17">
    <source>
        <dbReference type="PIRSR" id="PIRSR000114-3"/>
    </source>
</evidence>
<feature type="binding site" evidence="14">
    <location>
        <position position="137"/>
    </location>
    <ligand>
        <name>NADPH</name>
        <dbReference type="ChEBI" id="CHEBI:57783"/>
    </ligand>
</feature>
<evidence type="ECO:0000256" key="9">
    <source>
        <dbReference type="ARBA" id="ARBA00023264"/>
    </source>
</evidence>
<dbReference type="RefSeq" id="WP_121940389.1">
    <property type="nucleotide sequence ID" value="NZ_REFR01000017.1"/>
</dbReference>
<dbReference type="InterPro" id="IPR006168">
    <property type="entry name" value="G3P_DH_NAD-dep"/>
</dbReference>
<evidence type="ECO:0000256" key="12">
    <source>
        <dbReference type="ARBA" id="ARBA00069372"/>
    </source>
</evidence>
<evidence type="ECO:0000259" key="20">
    <source>
        <dbReference type="Pfam" id="PF07479"/>
    </source>
</evidence>
<evidence type="ECO:0000256" key="5">
    <source>
        <dbReference type="ARBA" id="ARBA00023002"/>
    </source>
</evidence>
<dbReference type="Gene3D" id="1.10.1040.10">
    <property type="entry name" value="N-(1-d-carboxylethyl)-l-norvaline Dehydrogenase, domain 2"/>
    <property type="match status" value="1"/>
</dbReference>
<evidence type="ECO:0000256" key="16">
    <source>
        <dbReference type="PIRSR" id="PIRSR000114-2"/>
    </source>
</evidence>
<evidence type="ECO:0000313" key="21">
    <source>
        <dbReference type="EMBL" id="RMB00564.1"/>
    </source>
</evidence>
<gene>
    <name evidence="14" type="primary">gpsA</name>
    <name evidence="21" type="ORF">BXY39_3751</name>
</gene>
<comment type="caution">
    <text evidence="14">Lacks conserved residue(s) required for the propagation of feature annotation.</text>
</comment>
<keyword evidence="3 14" id="KW-0547">Nucleotide-binding</keyword>
<comment type="caution">
    <text evidence="21">The sequence shown here is derived from an EMBL/GenBank/DDBJ whole genome shotgun (WGS) entry which is preliminary data.</text>
</comment>
<feature type="binding site" evidence="14">
    <location>
        <position position="12"/>
    </location>
    <ligand>
        <name>NADPH</name>
        <dbReference type="ChEBI" id="CHEBI:57783"/>
    </ligand>
</feature>
<keyword evidence="6 14" id="KW-0520">NAD</keyword>
<keyword evidence="22" id="KW-1185">Reference proteome</keyword>
<feature type="binding site" evidence="14">
    <location>
        <position position="133"/>
    </location>
    <ligand>
        <name>sn-glycerol 3-phosphate</name>
        <dbReference type="ChEBI" id="CHEBI:57597"/>
    </ligand>
</feature>
<keyword evidence="5 14" id="KW-0560">Oxidoreductase</keyword>